<evidence type="ECO:0000313" key="8">
    <source>
        <dbReference type="Proteomes" id="UP001634393"/>
    </source>
</evidence>
<dbReference type="InterPro" id="IPR051366">
    <property type="entry name" value="DEF8"/>
</dbReference>
<dbReference type="PROSITE" id="PS50195">
    <property type="entry name" value="PX"/>
    <property type="match status" value="1"/>
</dbReference>
<feature type="region of interest" description="Disordered" evidence="5">
    <location>
        <begin position="1"/>
        <end position="28"/>
    </location>
</feature>
<accession>A0ABD3SKP8</accession>
<name>A0ABD3SKP8_9LAMI</name>
<evidence type="ECO:0000259" key="6">
    <source>
        <dbReference type="PROSITE" id="PS50195"/>
    </source>
</evidence>
<dbReference type="Proteomes" id="UP001634393">
    <property type="component" value="Unassembled WGS sequence"/>
</dbReference>
<reference evidence="7 8" key="1">
    <citation type="submission" date="2024-12" db="EMBL/GenBank/DDBJ databases">
        <title>The unique morphological basis and parallel evolutionary history of personate flowers in Penstemon.</title>
        <authorList>
            <person name="Depatie T.H."/>
            <person name="Wessinger C.A."/>
        </authorList>
    </citation>
    <scope>NUCLEOTIDE SEQUENCE [LARGE SCALE GENOMIC DNA]</scope>
    <source>
        <strain evidence="7">WTNN_2</strain>
        <tissue evidence="7">Leaf</tissue>
    </source>
</reference>
<comment type="caution">
    <text evidence="7">The sequence shown here is derived from an EMBL/GenBank/DDBJ whole genome shotgun (WGS) entry which is preliminary data.</text>
</comment>
<proteinExistence type="predicted"/>
<dbReference type="GO" id="GO:0005768">
    <property type="term" value="C:endosome"/>
    <property type="evidence" value="ECO:0007669"/>
    <property type="project" value="UniProtKB-ARBA"/>
</dbReference>
<dbReference type="Pfam" id="PF13901">
    <property type="entry name" value="RH_dom"/>
    <property type="match status" value="1"/>
</dbReference>
<dbReference type="EMBL" id="JBJXBP010000006">
    <property type="protein sequence ID" value="KAL3824848.1"/>
    <property type="molecule type" value="Genomic_DNA"/>
</dbReference>
<keyword evidence="3" id="KW-0863">Zinc-finger</keyword>
<dbReference type="SUPFAM" id="SSF64268">
    <property type="entry name" value="PX domain"/>
    <property type="match status" value="1"/>
</dbReference>
<feature type="compositionally biased region" description="Polar residues" evidence="5">
    <location>
        <begin position="523"/>
        <end position="551"/>
    </location>
</feature>
<keyword evidence="2" id="KW-0677">Repeat</keyword>
<dbReference type="GO" id="GO:0008270">
    <property type="term" value="F:zinc ion binding"/>
    <property type="evidence" value="ECO:0007669"/>
    <property type="project" value="UniProtKB-KW"/>
</dbReference>
<dbReference type="Gene3D" id="3.30.1520.10">
    <property type="entry name" value="Phox-like domain"/>
    <property type="match status" value="1"/>
</dbReference>
<keyword evidence="1" id="KW-0479">Metal-binding</keyword>
<sequence>MINGEGAEEKLSSAVTSPCDPPCDRESDGGDVLSNYSSCDAESDFDRYCSASSAMGTPSFRSSSSFHDSEFGSLKSFKLGGENTSFKNFGEKKALSGFRDRVTEFYSDEKDNGVLSLNRRREGFFVSGVDLMGNFDFDDSWGNEGLKENENENVGINHVNSKRILGEFGEINKGDDEGEKSGIGKDESRRLEDAGEEYMSRHEHSEGEDSMFGCGSDDESNMNPYYRNNLQFKGEESEKNENPLVMNSAVAFGSNDWDDFVQESRETIIGSLVQDEIQGGGPIGSSSFTTVSSVTYRNVVLEEEQKEVRNAPGNLAEINVKTLSTNSSNHVKLDARVEDVKGVRVSSNQVSDIDELVEFLGCSPGYNIFEMSKDTPSDEARANKDLKNLEIESEMKIQDTSTRKVISNLHDIVLKNKDLEKTNIESGPISESVLDRHHLLPVKGKEDREVKLLEDNSSVVLSSLADTNTRAATQKNYAFSFDQIEDHFVPVKTRDLELNDFCDEIVNDMKDILLDSGESPGSGFTHSTMIHQSQFPRPSRDGGSSASTSDKGQSHRIDSVEVVGTKQKEGDVSFGERLVGVKKYTVYKIRVYSGENHWEIERRYRDFSTLYHRLKKLFTDHGWTLPSPWSCVEKESKKLFGNASPTVIADRSVLIQECLQSVINRKFSSNSLNALTCFLSPSEEVPDCTASDTSAPQSPLGKTISLVVQKRHFKSMKQMLDEQHYRCAGCHRNFDDGITRVQEFVQALGWGKPRLCEYSSQLFCSSCHNNETAILPARVLHYWDFTLYPVSQMAKSYLDSIYDQPMLCVSAINPFLFSKVPTLQHVANIRNRIRTMLPYVRCPFRGSIYKGLGSRRYILDSNDFFALKDLIDLSKGVFSALPVMVETVSRKIEEHITEQCLVCYDIGIQCSARQACNDPLSLIFPFQEGEVKKCKSCELVFHKKCFKKMANCPCGAHFKQEKVKQSVDHSLGSNLNLVGGTVAEPRTGLLAGLFSKVMPQKSHIFKKQEPKGDDNVILMGSLPNTPL</sequence>
<keyword evidence="8" id="KW-1185">Reference proteome</keyword>
<feature type="region of interest" description="Disordered" evidence="5">
    <location>
        <begin position="170"/>
        <end position="211"/>
    </location>
</feature>
<evidence type="ECO:0000256" key="3">
    <source>
        <dbReference type="ARBA" id="ARBA00022771"/>
    </source>
</evidence>
<dbReference type="AlphaFoldDB" id="A0ABD3SKP8"/>
<dbReference type="CDD" id="cd06093">
    <property type="entry name" value="PX_domain"/>
    <property type="match status" value="1"/>
</dbReference>
<feature type="domain" description="PX" evidence="6">
    <location>
        <begin position="565"/>
        <end position="685"/>
    </location>
</feature>
<dbReference type="InterPro" id="IPR036871">
    <property type="entry name" value="PX_dom_sf"/>
</dbReference>
<dbReference type="PANTHER" id="PTHR12326">
    <property type="entry name" value="PLECKSTRIN HOMOLOGY DOMAIN CONTAINING PROTEIN"/>
    <property type="match status" value="1"/>
</dbReference>
<dbReference type="InterPro" id="IPR001683">
    <property type="entry name" value="PX_dom"/>
</dbReference>
<dbReference type="GO" id="GO:0016020">
    <property type="term" value="C:membrane"/>
    <property type="evidence" value="ECO:0007669"/>
    <property type="project" value="UniProtKB-ARBA"/>
</dbReference>
<keyword evidence="4" id="KW-0862">Zinc</keyword>
<evidence type="ECO:0000256" key="5">
    <source>
        <dbReference type="SAM" id="MobiDB-lite"/>
    </source>
</evidence>
<evidence type="ECO:0000313" key="7">
    <source>
        <dbReference type="EMBL" id="KAL3824848.1"/>
    </source>
</evidence>
<protein>
    <recommendedName>
        <fullName evidence="6">PX domain-containing protein</fullName>
    </recommendedName>
</protein>
<evidence type="ECO:0000256" key="4">
    <source>
        <dbReference type="ARBA" id="ARBA00022833"/>
    </source>
</evidence>
<dbReference type="SMART" id="SM01175">
    <property type="entry name" value="DUF4206"/>
    <property type="match status" value="1"/>
</dbReference>
<feature type="compositionally biased region" description="Basic and acidic residues" evidence="5">
    <location>
        <begin position="170"/>
        <end position="207"/>
    </location>
</feature>
<evidence type="ECO:0000256" key="2">
    <source>
        <dbReference type="ARBA" id="ARBA00022737"/>
    </source>
</evidence>
<dbReference type="Pfam" id="PF00787">
    <property type="entry name" value="PX"/>
    <property type="match status" value="1"/>
</dbReference>
<dbReference type="PANTHER" id="PTHR12326:SF3">
    <property type="entry name" value="DIFFERENTIALLY EXPRESSED IN FDCP 8 HOMOLOG"/>
    <property type="match status" value="1"/>
</dbReference>
<feature type="region of interest" description="Disordered" evidence="5">
    <location>
        <begin position="523"/>
        <end position="560"/>
    </location>
</feature>
<evidence type="ECO:0000256" key="1">
    <source>
        <dbReference type="ARBA" id="ARBA00022723"/>
    </source>
</evidence>
<gene>
    <name evidence="7" type="ORF">ACJIZ3_020877</name>
</gene>
<organism evidence="7 8">
    <name type="scientific">Penstemon smallii</name>
    <dbReference type="NCBI Taxonomy" id="265156"/>
    <lineage>
        <taxon>Eukaryota</taxon>
        <taxon>Viridiplantae</taxon>
        <taxon>Streptophyta</taxon>
        <taxon>Embryophyta</taxon>
        <taxon>Tracheophyta</taxon>
        <taxon>Spermatophyta</taxon>
        <taxon>Magnoliopsida</taxon>
        <taxon>eudicotyledons</taxon>
        <taxon>Gunneridae</taxon>
        <taxon>Pentapetalae</taxon>
        <taxon>asterids</taxon>
        <taxon>lamiids</taxon>
        <taxon>Lamiales</taxon>
        <taxon>Plantaginaceae</taxon>
        <taxon>Cheloneae</taxon>
        <taxon>Penstemon</taxon>
    </lineage>
</organism>
<dbReference type="InterPro" id="IPR025258">
    <property type="entry name" value="RH_dom"/>
</dbReference>